<organism evidence="1 2">
    <name type="scientific">Caenorhabditis japonica</name>
    <dbReference type="NCBI Taxonomy" id="281687"/>
    <lineage>
        <taxon>Eukaryota</taxon>
        <taxon>Metazoa</taxon>
        <taxon>Ecdysozoa</taxon>
        <taxon>Nematoda</taxon>
        <taxon>Chromadorea</taxon>
        <taxon>Rhabditida</taxon>
        <taxon>Rhabditina</taxon>
        <taxon>Rhabditomorpha</taxon>
        <taxon>Rhabditoidea</taxon>
        <taxon>Rhabditidae</taxon>
        <taxon>Peloderinae</taxon>
        <taxon>Caenorhabditis</taxon>
    </lineage>
</organism>
<name>A0A8R1E557_CAEJA</name>
<dbReference type="Proteomes" id="UP000005237">
    <property type="component" value="Unassembled WGS sequence"/>
</dbReference>
<dbReference type="PANTHER" id="PTHR39364:SF2">
    <property type="entry name" value="BAR DOMAIN-CONTAINING PROTEIN-RELATED"/>
    <property type="match status" value="1"/>
</dbReference>
<reference evidence="1" key="2">
    <citation type="submission" date="2022-06" db="UniProtKB">
        <authorList>
            <consortium name="EnsemblMetazoa"/>
        </authorList>
    </citation>
    <scope>IDENTIFICATION</scope>
    <source>
        <strain evidence="1">DF5081</strain>
    </source>
</reference>
<accession>A0A8R1E557</accession>
<dbReference type="AlphaFoldDB" id="A0A8R1E557"/>
<dbReference type="PANTHER" id="PTHR39364">
    <property type="entry name" value="PROTEIN CBG04867"/>
    <property type="match status" value="1"/>
</dbReference>
<proteinExistence type="predicted"/>
<reference evidence="2" key="1">
    <citation type="submission" date="2010-08" db="EMBL/GenBank/DDBJ databases">
        <authorList>
            <consortium name="Caenorhabditis japonica Sequencing Consortium"/>
            <person name="Wilson R.K."/>
        </authorList>
    </citation>
    <scope>NUCLEOTIDE SEQUENCE [LARGE SCALE GENOMIC DNA]</scope>
    <source>
        <strain evidence="2">DF5081</strain>
    </source>
</reference>
<evidence type="ECO:0000313" key="2">
    <source>
        <dbReference type="Proteomes" id="UP000005237"/>
    </source>
</evidence>
<keyword evidence="2" id="KW-1185">Reference proteome</keyword>
<dbReference type="EnsemblMetazoa" id="CJA24969.1">
    <property type="protein sequence ID" value="CJA24969.1"/>
    <property type="gene ID" value="WBGene00180541"/>
</dbReference>
<sequence>MDNVNNKRVRTMLEVLKQLTRFIDDEYWEYARRRKVCWLSIETFDDAVTLQNKERTEEPERATSMSQKYRNDCRLKIMKFITRSIIDQKEKFRGVWAQILRKNCILSQGDGRFDQ</sequence>
<protein>
    <submittedName>
        <fullName evidence="1">Uncharacterized protein</fullName>
    </submittedName>
</protein>
<evidence type="ECO:0000313" key="1">
    <source>
        <dbReference type="EnsemblMetazoa" id="CJA24969.1"/>
    </source>
</evidence>